<evidence type="ECO:0000313" key="28">
    <source>
        <dbReference type="RefSeq" id="XP_033799186.1"/>
    </source>
</evidence>
<dbReference type="InterPro" id="IPR024367">
    <property type="entry name" value="FTO_cat_dom"/>
</dbReference>
<evidence type="ECO:0000256" key="14">
    <source>
        <dbReference type="ARBA" id="ARBA00030404"/>
    </source>
</evidence>
<accession>A0A6P8REB7</accession>
<evidence type="ECO:0000256" key="13">
    <source>
        <dbReference type="ARBA" id="ARBA00023242"/>
    </source>
</evidence>
<evidence type="ECO:0000256" key="7">
    <source>
        <dbReference type="ARBA" id="ARBA00022490"/>
    </source>
</evidence>
<dbReference type="CTD" id="79068"/>
<dbReference type="GO" id="GO:0005737">
    <property type="term" value="C:cytoplasm"/>
    <property type="evidence" value="ECO:0007669"/>
    <property type="project" value="UniProtKB-SubCell"/>
</dbReference>
<evidence type="ECO:0000256" key="2">
    <source>
        <dbReference type="ARBA" id="ARBA00004324"/>
    </source>
</evidence>
<name>A0A6P8REB7_GEOSA</name>
<comment type="cofactor">
    <cofactor evidence="1">
        <name>Fe(2+)</name>
        <dbReference type="ChEBI" id="CHEBI:29033"/>
    </cofactor>
</comment>
<dbReference type="FunFam" id="2.60.120.590:FF:000001">
    <property type="entry name" value="FTO, alpha-ketoglutarate dependent dioxygenase"/>
    <property type="match status" value="1"/>
</dbReference>
<dbReference type="InterPro" id="IPR032868">
    <property type="entry name" value="FTO"/>
</dbReference>
<evidence type="ECO:0000256" key="4">
    <source>
        <dbReference type="ARBA" id="ARBA00006264"/>
    </source>
</evidence>
<evidence type="ECO:0000256" key="24">
    <source>
        <dbReference type="ARBA" id="ARBA00049056"/>
    </source>
</evidence>
<comment type="catalytic activity">
    <reaction evidence="25">
        <text>a 5'-end (N(7)-methyl 5'-triphosphoguanosine)-(N(6),2'-O-dimethyladenosine) in mRNA + 2-oxoglutarate + O2 = a 5'-end (N(7)-methyl 5'-triphosphoguanosine)-(2'-O-methyladenosine) in mRNA + formaldehyde + succinate + CO2</text>
        <dbReference type="Rhea" id="RHEA:57896"/>
        <dbReference type="Rhea" id="RHEA-COMP:11518"/>
        <dbReference type="Rhea" id="RHEA-COMP:11519"/>
        <dbReference type="ChEBI" id="CHEBI:15379"/>
        <dbReference type="ChEBI" id="CHEBI:16526"/>
        <dbReference type="ChEBI" id="CHEBI:16810"/>
        <dbReference type="ChEBI" id="CHEBI:16842"/>
        <dbReference type="ChEBI" id="CHEBI:30031"/>
        <dbReference type="ChEBI" id="CHEBI:85958"/>
        <dbReference type="ChEBI" id="CHEBI:85959"/>
    </reaction>
</comment>
<dbReference type="GeneID" id="117359882"/>
<evidence type="ECO:0000256" key="15">
    <source>
        <dbReference type="ARBA" id="ARBA00030546"/>
    </source>
</evidence>
<proteinExistence type="inferred from homology"/>
<dbReference type="Pfam" id="PF12933">
    <property type="entry name" value="FTO_NTD"/>
    <property type="match status" value="1"/>
</dbReference>
<dbReference type="Gene3D" id="2.60.120.590">
    <property type="entry name" value="Alpha-ketoglutarate-dependent dioxygenase AlkB-like"/>
    <property type="match status" value="1"/>
</dbReference>
<comment type="catalytic activity">
    <reaction evidence="23">
        <text>a 5'-end (N(7)-methyl 5'-triphosphoguanosine)-(N(6),2'-O-dimethyladenosine) in U6 snRNA + 2-oxoglutarate + O2 = a 5'-end (N(7)-methyl 5'-triphosphoguanosine)-(2'-O-methyladenosine) in U6 snRNA + formaldehyde + succinate + CO2</text>
        <dbReference type="Rhea" id="RHEA:57904"/>
        <dbReference type="Rhea" id="RHEA-COMP:15030"/>
        <dbReference type="Rhea" id="RHEA-COMP:15031"/>
        <dbReference type="ChEBI" id="CHEBI:15379"/>
        <dbReference type="ChEBI" id="CHEBI:16526"/>
        <dbReference type="ChEBI" id="CHEBI:16810"/>
        <dbReference type="ChEBI" id="CHEBI:16842"/>
        <dbReference type="ChEBI" id="CHEBI:30031"/>
        <dbReference type="ChEBI" id="CHEBI:85958"/>
        <dbReference type="ChEBI" id="CHEBI:85959"/>
    </reaction>
</comment>
<evidence type="ECO:0000256" key="1">
    <source>
        <dbReference type="ARBA" id="ARBA00001954"/>
    </source>
</evidence>
<dbReference type="GO" id="GO:0040014">
    <property type="term" value="P:regulation of multicellular organism growth"/>
    <property type="evidence" value="ECO:0007669"/>
    <property type="project" value="InterPro"/>
</dbReference>
<reference evidence="28" key="1">
    <citation type="submission" date="2025-08" db="UniProtKB">
        <authorList>
            <consortium name="RefSeq"/>
        </authorList>
    </citation>
    <scope>IDENTIFICATION</scope>
</reference>
<comment type="subunit">
    <text evidence="20">Monomer. May also exist as homodimer.</text>
</comment>
<dbReference type="Pfam" id="PF12934">
    <property type="entry name" value="FTO_CTD"/>
    <property type="match status" value="1"/>
</dbReference>
<evidence type="ECO:0000256" key="23">
    <source>
        <dbReference type="ARBA" id="ARBA00048582"/>
    </source>
</evidence>
<evidence type="ECO:0000256" key="6">
    <source>
        <dbReference type="ARBA" id="ARBA00013477"/>
    </source>
</evidence>
<keyword evidence="13" id="KW-0539">Nucleus</keyword>
<comment type="catalytic activity">
    <reaction evidence="22">
        <text>an N(6)-methyladenosine in mRNA + 2-oxoglutarate + O2 = an adenosine in mRNA + formaldehyde + succinate + CO2</text>
        <dbReference type="Rhea" id="RHEA:49520"/>
        <dbReference type="Rhea" id="RHEA-COMP:12414"/>
        <dbReference type="Rhea" id="RHEA-COMP:12417"/>
        <dbReference type="ChEBI" id="CHEBI:15379"/>
        <dbReference type="ChEBI" id="CHEBI:16526"/>
        <dbReference type="ChEBI" id="CHEBI:16810"/>
        <dbReference type="ChEBI" id="CHEBI:16842"/>
        <dbReference type="ChEBI" id="CHEBI:30031"/>
        <dbReference type="ChEBI" id="CHEBI:74411"/>
        <dbReference type="ChEBI" id="CHEBI:74449"/>
        <dbReference type="EC" id="1.14.11.53"/>
    </reaction>
</comment>
<evidence type="ECO:0000313" key="27">
    <source>
        <dbReference type="Proteomes" id="UP000515159"/>
    </source>
</evidence>
<keyword evidence="8" id="KW-0479">Metal-binding</keyword>
<evidence type="ECO:0000256" key="16">
    <source>
        <dbReference type="ARBA" id="ARBA00030557"/>
    </source>
</evidence>
<dbReference type="GO" id="GO:0042245">
    <property type="term" value="P:RNA repair"/>
    <property type="evidence" value="ECO:0007669"/>
    <property type="project" value="InterPro"/>
</dbReference>
<evidence type="ECO:0000256" key="12">
    <source>
        <dbReference type="ARBA" id="ARBA00023004"/>
    </source>
</evidence>
<evidence type="ECO:0000256" key="9">
    <source>
        <dbReference type="ARBA" id="ARBA00022964"/>
    </source>
</evidence>
<dbReference type="GO" id="GO:0035516">
    <property type="term" value="F:broad specificity oxidative DNA demethylase activity"/>
    <property type="evidence" value="ECO:0007669"/>
    <property type="project" value="InterPro"/>
</dbReference>
<evidence type="ECO:0000256" key="5">
    <source>
        <dbReference type="ARBA" id="ARBA00012931"/>
    </source>
</evidence>
<evidence type="ECO:0000256" key="10">
    <source>
        <dbReference type="ARBA" id="ARBA00022990"/>
    </source>
</evidence>
<evidence type="ECO:0000256" key="3">
    <source>
        <dbReference type="ARBA" id="ARBA00004496"/>
    </source>
</evidence>
<dbReference type="KEGG" id="gsh:117359882"/>
<evidence type="ECO:0000256" key="25">
    <source>
        <dbReference type="ARBA" id="ARBA00049565"/>
    </source>
</evidence>
<evidence type="ECO:0000256" key="17">
    <source>
        <dbReference type="ARBA" id="ARBA00031046"/>
    </source>
</evidence>
<keyword evidence="10" id="KW-0007">Acetylation</keyword>
<keyword evidence="11" id="KW-0560">Oxidoreductase</keyword>
<evidence type="ECO:0000256" key="18">
    <source>
        <dbReference type="ARBA" id="ARBA00032169"/>
    </source>
</evidence>
<keyword evidence="27" id="KW-1185">Reference proteome</keyword>
<feature type="domain" description="Alpha-ketoglutarate-dependent dioxygenase FTO catalytic" evidence="26">
    <location>
        <begin position="34"/>
        <end position="335"/>
    </location>
</feature>
<dbReference type="GO" id="GO:0008198">
    <property type="term" value="F:ferrous iron binding"/>
    <property type="evidence" value="ECO:0007669"/>
    <property type="project" value="TreeGrafter"/>
</dbReference>
<dbReference type="GO" id="GO:1990931">
    <property type="term" value="F:mRNA N6-methyladenosine dioxygenase activity"/>
    <property type="evidence" value="ECO:0007669"/>
    <property type="project" value="UniProtKB-EC"/>
</dbReference>
<dbReference type="FunFam" id="1.20.58.1470:FF:000001">
    <property type="entry name" value="FTO, alpha-ketoglutarate dependent dioxygenase"/>
    <property type="match status" value="1"/>
</dbReference>
<dbReference type="Gene3D" id="1.20.58.1470">
    <property type="entry name" value="FTO C-terminal domain"/>
    <property type="match status" value="1"/>
</dbReference>
<dbReference type="InParanoid" id="A0A6P8REB7"/>
<dbReference type="OrthoDB" id="46257at2759"/>
<evidence type="ECO:0000256" key="22">
    <source>
        <dbReference type="ARBA" id="ARBA00048158"/>
    </source>
</evidence>
<dbReference type="GO" id="GO:0006307">
    <property type="term" value="P:DNA alkylation repair"/>
    <property type="evidence" value="ECO:0007669"/>
    <property type="project" value="InterPro"/>
</dbReference>
<dbReference type="GO" id="GO:0016607">
    <property type="term" value="C:nuclear speck"/>
    <property type="evidence" value="ECO:0007669"/>
    <property type="project" value="UniProtKB-SubCell"/>
</dbReference>
<evidence type="ECO:0000256" key="8">
    <source>
        <dbReference type="ARBA" id="ARBA00022723"/>
    </source>
</evidence>
<sequence length="509" mass="59611">MKRNGSREKEKETKKQRLLEQLGDRWLPYLTSHNTDFHELWRTKYSKFMLKEASEVSEELHQEVQQAFVNLLEHGCFFQDLVRIKGKDVLTPVSRILIGNPGYTYKYLNTRLFAVPWLTEGHEIQYINEEISAACEALNKLNSYFRDEAIVALQKYNNSQAKKLESLPVSDAEQDFPGFMKEEHISEDNRSSCSHGNQCANLESRTSYNVTLINYMDPQQMLYLKQEPYFGMGKMAVSWHHDENLVERSTVAVYNYSCKDPLVPRMKEEDLKGRDPAIWHIGLKIAWDIKTPGLSVPLYPGDCYFMLDDLNMTHQHCVLSGLQSRFSSTHRVAECSTGTLDYIFSQCQVALQNSEHKSDSGTITLKSLEGTVVKQVEKIHNEVEFEWLRQFWFQGNRYRKCSNWWHQPMMKLEDFWKEMEVMTHLVLCEARKVECPMEKRHEIISHILPSLTERKELRKEWIARCQSHLAKGLPADQKPECHPYWNDNDRTMPLPFDLEEIIAELKSLL</sequence>
<evidence type="ECO:0000256" key="21">
    <source>
        <dbReference type="ARBA" id="ARBA00047457"/>
    </source>
</evidence>
<dbReference type="InterPro" id="IPR037151">
    <property type="entry name" value="AlkB-like_sf"/>
</dbReference>
<evidence type="ECO:0000256" key="20">
    <source>
        <dbReference type="ARBA" id="ARBA00046452"/>
    </source>
</evidence>
<comment type="catalytic activity">
    <reaction evidence="24">
        <text>N(6)-methyladenosine in U6 snRNA + 2-oxoglutarate + O2 = adenosine in U6 snRNA + formaldehyde + succinate + CO2</text>
        <dbReference type="Rhea" id="RHEA:57900"/>
        <dbReference type="Rhea" id="RHEA-COMP:13573"/>
        <dbReference type="Rhea" id="RHEA-COMP:13574"/>
        <dbReference type="ChEBI" id="CHEBI:15379"/>
        <dbReference type="ChEBI" id="CHEBI:16526"/>
        <dbReference type="ChEBI" id="CHEBI:16810"/>
        <dbReference type="ChEBI" id="CHEBI:16842"/>
        <dbReference type="ChEBI" id="CHEBI:30031"/>
        <dbReference type="ChEBI" id="CHEBI:74411"/>
        <dbReference type="ChEBI" id="CHEBI:74449"/>
    </reaction>
</comment>
<dbReference type="RefSeq" id="XP_033799186.1">
    <property type="nucleotide sequence ID" value="XM_033943295.1"/>
</dbReference>
<organism evidence="27 28">
    <name type="scientific">Geotrypetes seraphini</name>
    <name type="common">Gaboon caecilian</name>
    <name type="synonym">Caecilia seraphini</name>
    <dbReference type="NCBI Taxonomy" id="260995"/>
    <lineage>
        <taxon>Eukaryota</taxon>
        <taxon>Metazoa</taxon>
        <taxon>Chordata</taxon>
        <taxon>Craniata</taxon>
        <taxon>Vertebrata</taxon>
        <taxon>Euteleostomi</taxon>
        <taxon>Amphibia</taxon>
        <taxon>Gymnophiona</taxon>
        <taxon>Geotrypetes</taxon>
    </lineage>
</organism>
<keyword evidence="9 28" id="KW-0223">Dioxygenase</keyword>
<dbReference type="Proteomes" id="UP000515159">
    <property type="component" value="Chromosome 4"/>
</dbReference>
<dbReference type="PANTHER" id="PTHR31291:SF2">
    <property type="entry name" value="ALPHA-KETOGLUTARATE-DEPENDENT DIOXYGENASE FTO"/>
    <property type="match status" value="1"/>
</dbReference>
<protein>
    <recommendedName>
        <fullName evidence="6">Alpha-ketoglutarate-dependent dioxygenase FTO</fullName>
        <ecNumber evidence="5">1.14.11.53</ecNumber>
    </recommendedName>
    <alternativeName>
        <fullName evidence="17">Fat mass and obesity-associated protein</fullName>
    </alternativeName>
    <alternativeName>
        <fullName evidence="14">U6 small nuclear RNA (2'-O-methyladenosine-N(6)-)-demethylase FTO</fullName>
    </alternativeName>
    <alternativeName>
        <fullName evidence="15">U6 small nuclear RNA N(6)-methyladenosine-demethylase FTO</fullName>
    </alternativeName>
    <alternativeName>
        <fullName evidence="18">mRNA (2'-O-methyladenosine-N(6)-)-demethylase FTO</fullName>
    </alternativeName>
    <alternativeName>
        <fullName evidence="19">mRNA N(6)-methyladenosine demethylase FTO</fullName>
    </alternativeName>
    <alternativeName>
        <fullName evidence="16">tRNA N1-methyl adenine demethylase FTO</fullName>
    </alternativeName>
</protein>
<dbReference type="FunCoup" id="A0A6P8REB7">
    <property type="interactions" value="3659"/>
</dbReference>
<comment type="subcellular location">
    <subcellularLocation>
        <location evidence="3">Cytoplasm</location>
    </subcellularLocation>
    <subcellularLocation>
        <location evidence="2">Nucleus speckle</location>
    </subcellularLocation>
</comment>
<comment type="catalytic activity">
    <reaction evidence="21">
        <text>an N(1)-methyladenosine in tRNA + 2-oxoglutarate + O2 = an adenosine in tRNA + formaldehyde + succinate + CO2</text>
        <dbReference type="Rhea" id="RHEA:54576"/>
        <dbReference type="Rhea" id="RHEA-COMP:10242"/>
        <dbReference type="Rhea" id="RHEA-COMP:12312"/>
        <dbReference type="ChEBI" id="CHEBI:15379"/>
        <dbReference type="ChEBI" id="CHEBI:16526"/>
        <dbReference type="ChEBI" id="CHEBI:16810"/>
        <dbReference type="ChEBI" id="CHEBI:16842"/>
        <dbReference type="ChEBI" id="CHEBI:30031"/>
        <dbReference type="ChEBI" id="CHEBI:74411"/>
        <dbReference type="ChEBI" id="CHEBI:74491"/>
    </reaction>
</comment>
<dbReference type="EC" id="1.14.11.53" evidence="5"/>
<comment type="similarity">
    <text evidence="4">Belongs to the fto family.</text>
</comment>
<dbReference type="PANTHER" id="PTHR31291">
    <property type="entry name" value="ALPHA-KETOGLUTARATE-DEPENDENT DIOXYGENASE FTO"/>
    <property type="match status" value="1"/>
</dbReference>
<keyword evidence="7" id="KW-0963">Cytoplasm</keyword>
<evidence type="ECO:0000256" key="19">
    <source>
        <dbReference type="ARBA" id="ARBA00032950"/>
    </source>
</evidence>
<evidence type="ECO:0000259" key="26">
    <source>
        <dbReference type="SMART" id="SM01223"/>
    </source>
</evidence>
<gene>
    <name evidence="28" type="primary">FTO</name>
</gene>
<keyword evidence="12" id="KW-0408">Iron</keyword>
<dbReference type="InterPro" id="IPR038413">
    <property type="entry name" value="FTO_C_sf"/>
</dbReference>
<dbReference type="SMART" id="SM01223">
    <property type="entry name" value="FTO_NTD"/>
    <property type="match status" value="1"/>
</dbReference>
<evidence type="ECO:0000256" key="11">
    <source>
        <dbReference type="ARBA" id="ARBA00023002"/>
    </source>
</evidence>
<dbReference type="InterPro" id="IPR024366">
    <property type="entry name" value="FTO_C"/>
</dbReference>
<dbReference type="AlphaFoldDB" id="A0A6P8REB7"/>